<evidence type="ECO:0000313" key="2">
    <source>
        <dbReference type="EMBL" id="MBC6490532.1"/>
    </source>
</evidence>
<keyword evidence="1" id="KW-0732">Signal</keyword>
<accession>A0ABR7M6E5</accession>
<feature type="chain" id="PRO_5047366188" description="Outer membrane protein beta-barrel domain-containing protein" evidence="1">
    <location>
        <begin position="19"/>
        <end position="244"/>
    </location>
</feature>
<organism evidence="2 3">
    <name type="scientific">Flavihumibacter stibioxidans</name>
    <dbReference type="NCBI Taxonomy" id="1834163"/>
    <lineage>
        <taxon>Bacteria</taxon>
        <taxon>Pseudomonadati</taxon>
        <taxon>Bacteroidota</taxon>
        <taxon>Chitinophagia</taxon>
        <taxon>Chitinophagales</taxon>
        <taxon>Chitinophagaceae</taxon>
        <taxon>Flavihumibacter</taxon>
    </lineage>
</organism>
<keyword evidence="3" id="KW-1185">Reference proteome</keyword>
<sequence>MRTLTLLLLLAVSSSVFAQNRKYQFMMPQSTFGIGVGFQEFDGLKERMANFSQYEELKDYSATIQLGWLKERDRLISASSVMLGSSMSGDRDKKSSTVRFIGLGADIGYDLIKSEKVMLYPLAGIGYEFYQARFYTDNSGVDFDDVVGSPTVQNAIRPLALRNSFFTYRLGMGVSLTGPKDHGGSIGVQAGYVGSFDSRDWKSNDNQVLNNAPEDQLGRFQVSLVLSHQPMMFGKNKPKRKTGR</sequence>
<dbReference type="RefSeq" id="WP_187255828.1">
    <property type="nucleotide sequence ID" value="NZ_JBHULF010000006.1"/>
</dbReference>
<evidence type="ECO:0008006" key="4">
    <source>
        <dbReference type="Google" id="ProtNLM"/>
    </source>
</evidence>
<proteinExistence type="predicted"/>
<evidence type="ECO:0000256" key="1">
    <source>
        <dbReference type="SAM" id="SignalP"/>
    </source>
</evidence>
<gene>
    <name evidence="2" type="ORF">BC349_06115</name>
</gene>
<protein>
    <recommendedName>
        <fullName evidence="4">Outer membrane protein beta-barrel domain-containing protein</fullName>
    </recommendedName>
</protein>
<comment type="caution">
    <text evidence="2">The sequence shown here is derived from an EMBL/GenBank/DDBJ whole genome shotgun (WGS) entry which is preliminary data.</text>
</comment>
<reference evidence="2 3" key="1">
    <citation type="submission" date="2016-07" db="EMBL/GenBank/DDBJ databases">
        <title>Genome analysis of Flavihumibacter stibioxidans YS-17.</title>
        <authorList>
            <person name="Shi K."/>
            <person name="Han Y."/>
            <person name="Wang G."/>
        </authorList>
    </citation>
    <scope>NUCLEOTIDE SEQUENCE [LARGE SCALE GENOMIC DNA]</scope>
    <source>
        <strain evidence="2 3">YS-17</strain>
    </source>
</reference>
<evidence type="ECO:0000313" key="3">
    <source>
        <dbReference type="Proteomes" id="UP000765802"/>
    </source>
</evidence>
<name>A0ABR7M6E5_9BACT</name>
<feature type="signal peptide" evidence="1">
    <location>
        <begin position="1"/>
        <end position="18"/>
    </location>
</feature>
<dbReference type="EMBL" id="MBUA01000001">
    <property type="protein sequence ID" value="MBC6490532.1"/>
    <property type="molecule type" value="Genomic_DNA"/>
</dbReference>
<dbReference type="Proteomes" id="UP000765802">
    <property type="component" value="Unassembled WGS sequence"/>
</dbReference>